<feature type="transmembrane region" description="Helical" evidence="6">
    <location>
        <begin position="359"/>
        <end position="383"/>
    </location>
</feature>
<feature type="transmembrane region" description="Helical" evidence="6">
    <location>
        <begin position="411"/>
        <end position="432"/>
    </location>
</feature>
<reference evidence="9" key="1">
    <citation type="submission" date="2016-10" db="EMBL/GenBank/DDBJ databases">
        <authorList>
            <person name="Varghese N."/>
            <person name="Submissions S."/>
        </authorList>
    </citation>
    <scope>NUCLEOTIDE SEQUENCE [LARGE SCALE GENOMIC DNA]</scope>
    <source>
        <strain evidence="9">CGMCC 4.5579</strain>
    </source>
</reference>
<feature type="transmembrane region" description="Helical" evidence="6">
    <location>
        <begin position="736"/>
        <end position="760"/>
    </location>
</feature>
<organism evidence="8 9">
    <name type="scientific">Amycolatopsis arida</name>
    <dbReference type="NCBI Taxonomy" id="587909"/>
    <lineage>
        <taxon>Bacteria</taxon>
        <taxon>Bacillati</taxon>
        <taxon>Actinomycetota</taxon>
        <taxon>Actinomycetes</taxon>
        <taxon>Pseudonocardiales</taxon>
        <taxon>Pseudonocardiaceae</taxon>
        <taxon>Amycolatopsis</taxon>
    </lineage>
</organism>
<proteinExistence type="predicted"/>
<protein>
    <submittedName>
        <fullName evidence="8">FtsX-like permease family protein</fullName>
    </submittedName>
</protein>
<feature type="transmembrane region" description="Helical" evidence="6">
    <location>
        <begin position="648"/>
        <end position="668"/>
    </location>
</feature>
<feature type="transmembrane region" description="Helical" evidence="6">
    <location>
        <begin position="190"/>
        <end position="215"/>
    </location>
</feature>
<name>A0A1I5XXN7_9PSEU</name>
<keyword evidence="2" id="KW-1003">Cell membrane</keyword>
<dbReference type="GO" id="GO:0005886">
    <property type="term" value="C:plasma membrane"/>
    <property type="evidence" value="ECO:0007669"/>
    <property type="project" value="UniProtKB-SubCell"/>
</dbReference>
<gene>
    <name evidence="8" type="ORF">SAMN05421810_106312</name>
</gene>
<comment type="subcellular location">
    <subcellularLocation>
        <location evidence="1">Cell membrane</location>
        <topology evidence="1">Multi-pass membrane protein</topology>
    </subcellularLocation>
</comment>
<evidence type="ECO:0000256" key="5">
    <source>
        <dbReference type="ARBA" id="ARBA00023136"/>
    </source>
</evidence>
<accession>A0A1I5XXN7</accession>
<feature type="transmembrane region" description="Helical" evidence="6">
    <location>
        <begin position="288"/>
        <end position="310"/>
    </location>
</feature>
<dbReference type="STRING" id="587909.SAMN05421810_106312"/>
<dbReference type="RefSeq" id="WP_243859289.1">
    <property type="nucleotide sequence ID" value="NZ_FOWW01000006.1"/>
</dbReference>
<keyword evidence="5 6" id="KW-0472">Membrane</keyword>
<keyword evidence="9" id="KW-1185">Reference proteome</keyword>
<sequence length="772" mass="79532">MRVVEDFALGIRLAVGGGRISGAALLRLAMTTVGIALAVAVLLAAASIGNLTGEREARELGMAPITEPRAGVAPLHTYEDYWDVRGDVVTVEWVAPAGPSAPVPPGVDRLPGSGELVVSPDVADRLATGDESLRARLPGTVVGVIGKPGLVDPDDLRVLVGAAPEELAAEPAAHQVYGFGRSGGGAATEITTLLILAPVAVALLLPLLIFVTTASRMGAAQRERRLAGLRLVGMSAAQVRRVAAAETLPGALLGLVLGTALFLGLRPLVGGLELFGRRYFPEDLVPAWPLAVLVVLAVPALAVGAALFGLRRTVVEPLGVVRTGKPPRRRMWWRWLLTGAGGAMLLGTLAVSVDDRDQVAAFVLAVGSVLLLVGIAAVLPWAVERIVHAVHGGPPSWQLAIRRLQLDSGTASRVVSGLVVVLAGTILIQVLLASIGSTAPPPGRPVALNPAPVAVATDAEHLAEVRRRVERLDGVTATHVVRTGLVESADQPPGYAERVEVGDCAALTARATLPSCADGDAFYVLYPTRPAASPAAPAGPMRFVSYDDEGELRRSDATWRLPAEVTEIPSTAASSYLGGTLLVTPGALGDVGPVDMTPRVFVAGVGSPDQLADRVAAALSGLAWHASTSVGGDDETGRIEERLATFRAMLLTAALFVLSVAALSLLMLSVEQITERRRALAALSAAGVPVRVLAGASLWQAGVPVLVGVALSVAAGIGITLPTLRLADVPLVVDAPAVGGLVLAAVLAVLLVTALTLPLLRQATRLDALRAE</sequence>
<dbReference type="InterPro" id="IPR003838">
    <property type="entry name" value="ABC3_permease_C"/>
</dbReference>
<feature type="transmembrane region" description="Helical" evidence="6">
    <location>
        <begin position="28"/>
        <end position="48"/>
    </location>
</feature>
<feature type="domain" description="ABC3 transporter permease C-terminal" evidence="7">
    <location>
        <begin position="653"/>
        <end position="761"/>
    </location>
</feature>
<dbReference type="Pfam" id="PF02687">
    <property type="entry name" value="FtsX"/>
    <property type="match status" value="2"/>
</dbReference>
<evidence type="ECO:0000256" key="2">
    <source>
        <dbReference type="ARBA" id="ARBA00022475"/>
    </source>
</evidence>
<feature type="transmembrane region" description="Helical" evidence="6">
    <location>
        <begin position="248"/>
        <end position="268"/>
    </location>
</feature>
<evidence type="ECO:0000313" key="8">
    <source>
        <dbReference type="EMBL" id="SFQ36630.1"/>
    </source>
</evidence>
<evidence type="ECO:0000256" key="6">
    <source>
        <dbReference type="SAM" id="Phobius"/>
    </source>
</evidence>
<evidence type="ECO:0000313" key="9">
    <source>
        <dbReference type="Proteomes" id="UP000198727"/>
    </source>
</evidence>
<evidence type="ECO:0000256" key="4">
    <source>
        <dbReference type="ARBA" id="ARBA00022989"/>
    </source>
</evidence>
<keyword evidence="4 6" id="KW-1133">Transmembrane helix</keyword>
<evidence type="ECO:0000259" key="7">
    <source>
        <dbReference type="Pfam" id="PF02687"/>
    </source>
</evidence>
<evidence type="ECO:0000256" key="3">
    <source>
        <dbReference type="ARBA" id="ARBA00022692"/>
    </source>
</evidence>
<feature type="transmembrane region" description="Helical" evidence="6">
    <location>
        <begin position="705"/>
        <end position="724"/>
    </location>
</feature>
<dbReference type="Proteomes" id="UP000198727">
    <property type="component" value="Unassembled WGS sequence"/>
</dbReference>
<feature type="transmembrane region" description="Helical" evidence="6">
    <location>
        <begin position="331"/>
        <end position="353"/>
    </location>
</feature>
<feature type="domain" description="ABC3 transporter permease C-terminal" evidence="7">
    <location>
        <begin position="200"/>
        <end position="312"/>
    </location>
</feature>
<keyword evidence="3 6" id="KW-0812">Transmembrane</keyword>
<evidence type="ECO:0000256" key="1">
    <source>
        <dbReference type="ARBA" id="ARBA00004651"/>
    </source>
</evidence>
<dbReference type="AlphaFoldDB" id="A0A1I5XXN7"/>
<dbReference type="EMBL" id="FOWW01000006">
    <property type="protein sequence ID" value="SFQ36630.1"/>
    <property type="molecule type" value="Genomic_DNA"/>
</dbReference>